<dbReference type="InterPro" id="IPR005791">
    <property type="entry name" value="SecD"/>
</dbReference>
<comment type="caution">
    <text evidence="9">Lacks conserved residue(s) required for the propagation of feature annotation.</text>
</comment>
<keyword evidence="2 9" id="KW-0813">Transport</keyword>
<feature type="transmembrane region" description="Helical" evidence="9">
    <location>
        <begin position="507"/>
        <end position="526"/>
    </location>
</feature>
<comment type="similarity">
    <text evidence="9">Belongs to the SecD/SecF family. SecD subfamily.</text>
</comment>
<evidence type="ECO:0000313" key="14">
    <source>
        <dbReference type="EMBL" id="NGN93836.1"/>
    </source>
</evidence>
<dbReference type="PANTHER" id="PTHR30081">
    <property type="entry name" value="PROTEIN-EXPORT MEMBRANE PROTEIN SEC"/>
    <property type="match status" value="1"/>
</dbReference>
<dbReference type="Pfam" id="PF22599">
    <property type="entry name" value="SecDF_P1_head"/>
    <property type="match status" value="1"/>
</dbReference>
<dbReference type="Gene3D" id="1.20.1640.10">
    <property type="entry name" value="Multidrug efflux transporter AcrB transmembrane domain"/>
    <property type="match status" value="1"/>
</dbReference>
<dbReference type="PANTHER" id="PTHR30081:SF1">
    <property type="entry name" value="PROTEIN TRANSLOCASE SUBUNIT SECD"/>
    <property type="match status" value="1"/>
</dbReference>
<feature type="compositionally biased region" description="Low complexity" evidence="10">
    <location>
        <begin position="158"/>
        <end position="171"/>
    </location>
</feature>
<evidence type="ECO:0000256" key="2">
    <source>
        <dbReference type="ARBA" id="ARBA00022448"/>
    </source>
</evidence>
<feature type="compositionally biased region" description="Basic and acidic residues" evidence="10">
    <location>
        <begin position="172"/>
        <end position="182"/>
    </location>
</feature>
<comment type="caution">
    <text evidence="14">The sequence shown here is derived from an EMBL/GenBank/DDBJ whole genome shotgun (WGS) entry which is preliminary data.</text>
</comment>
<feature type="region of interest" description="Disordered" evidence="10">
    <location>
        <begin position="128"/>
        <end position="202"/>
    </location>
</feature>
<feature type="compositionally biased region" description="Low complexity" evidence="10">
    <location>
        <begin position="183"/>
        <end position="193"/>
    </location>
</feature>
<keyword evidence="3 9" id="KW-1003">Cell membrane</keyword>
<dbReference type="RefSeq" id="WP_165111556.1">
    <property type="nucleotide sequence ID" value="NZ_JAALAA010000010.1"/>
</dbReference>
<dbReference type="GO" id="GO:0005886">
    <property type="term" value="C:plasma membrane"/>
    <property type="evidence" value="ECO:0007669"/>
    <property type="project" value="UniProtKB-SubCell"/>
</dbReference>
<dbReference type="Proteomes" id="UP000483261">
    <property type="component" value="Unassembled WGS sequence"/>
</dbReference>
<evidence type="ECO:0000256" key="9">
    <source>
        <dbReference type="HAMAP-Rule" id="MF_01463"/>
    </source>
</evidence>
<comment type="function">
    <text evidence="9">Part of the Sec protein translocase complex. Interacts with the SecYEG preprotein conducting channel. SecDF uses the proton motive force (PMF) to complete protein translocation after the ATP-dependent function of SecA.</text>
</comment>
<evidence type="ECO:0000256" key="8">
    <source>
        <dbReference type="ARBA" id="ARBA00023136"/>
    </source>
</evidence>
<feature type="transmembrane region" description="Helical" evidence="9">
    <location>
        <begin position="379"/>
        <end position="397"/>
    </location>
</feature>
<feature type="transmembrane region" description="Helical" evidence="9">
    <location>
        <begin position="476"/>
        <end position="501"/>
    </location>
</feature>
<dbReference type="NCBIfam" id="TIGR00916">
    <property type="entry name" value="2A0604s01"/>
    <property type="match status" value="1"/>
</dbReference>
<evidence type="ECO:0000256" key="6">
    <source>
        <dbReference type="ARBA" id="ARBA00022989"/>
    </source>
</evidence>
<evidence type="ECO:0000256" key="5">
    <source>
        <dbReference type="ARBA" id="ARBA00022927"/>
    </source>
</evidence>
<dbReference type="SUPFAM" id="SSF82866">
    <property type="entry name" value="Multidrug efflux transporter AcrB transmembrane domain"/>
    <property type="match status" value="1"/>
</dbReference>
<keyword evidence="6 9" id="KW-1133">Transmembrane helix</keyword>
<accession>A0A6M1R1H7</accession>
<evidence type="ECO:0000256" key="7">
    <source>
        <dbReference type="ARBA" id="ARBA00023010"/>
    </source>
</evidence>
<dbReference type="GO" id="GO:0015450">
    <property type="term" value="F:protein-transporting ATPase activity"/>
    <property type="evidence" value="ECO:0007669"/>
    <property type="project" value="InterPro"/>
</dbReference>
<feature type="domain" description="Protein export membrane protein SecD/SecF C-terminal" evidence="11">
    <location>
        <begin position="363"/>
        <end position="530"/>
    </location>
</feature>
<dbReference type="GO" id="GO:0006605">
    <property type="term" value="P:protein targeting"/>
    <property type="evidence" value="ECO:0007669"/>
    <property type="project" value="UniProtKB-UniRule"/>
</dbReference>
<evidence type="ECO:0000259" key="13">
    <source>
        <dbReference type="Pfam" id="PF22599"/>
    </source>
</evidence>
<evidence type="ECO:0000256" key="1">
    <source>
        <dbReference type="ARBA" id="ARBA00004651"/>
    </source>
</evidence>
<dbReference type="GO" id="GO:0043952">
    <property type="term" value="P:protein transport by the Sec complex"/>
    <property type="evidence" value="ECO:0007669"/>
    <property type="project" value="UniProtKB-UniRule"/>
</dbReference>
<dbReference type="InterPro" id="IPR055344">
    <property type="entry name" value="SecD_SecF_C_bact"/>
</dbReference>
<evidence type="ECO:0000259" key="11">
    <source>
        <dbReference type="Pfam" id="PF02355"/>
    </source>
</evidence>
<dbReference type="InterPro" id="IPR048634">
    <property type="entry name" value="SecD_SecF_C"/>
</dbReference>
<feature type="domain" description="SecDF P1 head subdomain" evidence="13">
    <location>
        <begin position="247"/>
        <end position="355"/>
    </location>
</feature>
<protein>
    <recommendedName>
        <fullName evidence="9">Protein translocase subunit SecD</fullName>
    </recommendedName>
</protein>
<sequence>MARKTARPGRTLALLFLAIAIMFGGIAFAGTWKPELGLDLRGGTEISMTAENSEGGSVPRESLDEAKSIIDQRVNGSGITGGRVTTEGNDVIKVSIPGTGKVQQETAERVRQTAKLRFRLVACSPQRQCGAGADAGGSMVEDPSTGTVPGTSPRAPFGGETASGTETATASDKSDKSSEKAEPSASPSASASAEPEKQNDNAVVKVDDAVKFMRNVPQEWATAYNSFSCPAPGAEPAEDIPGKPLLTCDDDGIPYLLTPAVIEGTEIDEASYGIPQQQANYVVTLDFKSKGDKVFADTTGAIAGTGEQFAIVLDAKVISAPTADSRISGGAQISGDFTQESAAALANNLKYGSLPLDFPEDGIQTRVIGPTLAGNQLTAGLWAGLVGLILVVIYSVLYYRGMSIVVIGSLLVAGAATYGMILLLSETAGVTLDLPGVAGLIVGIGITADSFIILYERMRDDMREGRSMRVAVDTAWVRARNTCLASDGVSFLAAFVLYVFATNEVKGFAFMLGLTTVIDVLVFFWFTHPMTKLLAGWGFYNKGHVLSGMDKRAIGMMPASGTTLAGGKA</sequence>
<dbReference type="HAMAP" id="MF_01463_B">
    <property type="entry name" value="SecD_B"/>
    <property type="match status" value="1"/>
</dbReference>
<comment type="subcellular location">
    <subcellularLocation>
        <location evidence="1 9">Cell membrane</location>
        <topology evidence="1 9">Multi-pass membrane protein</topology>
    </subcellularLocation>
</comment>
<dbReference type="InterPro" id="IPR022813">
    <property type="entry name" value="SecD/SecF_arch_bac"/>
</dbReference>
<reference evidence="14 15" key="1">
    <citation type="submission" date="2020-02" db="EMBL/GenBank/DDBJ databases">
        <title>Whole-genome analyses of novel actinobacteria.</title>
        <authorList>
            <person name="Sahin N."/>
        </authorList>
    </citation>
    <scope>NUCLEOTIDE SEQUENCE [LARGE SCALE GENOMIC DNA]</scope>
    <source>
        <strain evidence="14 15">KC13</strain>
    </source>
</reference>
<dbReference type="AlphaFoldDB" id="A0A6M1R1H7"/>
<dbReference type="GO" id="GO:0065002">
    <property type="term" value="P:intracellular protein transmembrane transport"/>
    <property type="evidence" value="ECO:0007669"/>
    <property type="project" value="UniProtKB-UniRule"/>
</dbReference>
<dbReference type="Pfam" id="PF21760">
    <property type="entry name" value="SecD_1st"/>
    <property type="match status" value="1"/>
</dbReference>
<keyword evidence="8 9" id="KW-0472">Membrane</keyword>
<dbReference type="Gene3D" id="3.30.70.3400">
    <property type="match status" value="1"/>
</dbReference>
<evidence type="ECO:0000256" key="4">
    <source>
        <dbReference type="ARBA" id="ARBA00022692"/>
    </source>
</evidence>
<feature type="transmembrane region" description="Helical" evidence="9">
    <location>
        <begin position="436"/>
        <end position="455"/>
    </location>
</feature>
<evidence type="ECO:0000256" key="3">
    <source>
        <dbReference type="ARBA" id="ARBA00022475"/>
    </source>
</evidence>
<keyword evidence="15" id="KW-1185">Reference proteome</keyword>
<dbReference type="InterPro" id="IPR054384">
    <property type="entry name" value="SecDF_P1_head"/>
</dbReference>
<gene>
    <name evidence="9 14" type="primary">secD</name>
    <name evidence="14" type="ORF">G5C66_13915</name>
</gene>
<keyword evidence="7 9" id="KW-0811">Translocation</keyword>
<comment type="subunit">
    <text evidence="9">Forms a complex with SecF. Part of the essential Sec protein translocation apparatus which comprises SecA, SecYEG and auxiliary proteins SecDF. Other proteins may also be involved.</text>
</comment>
<dbReference type="Pfam" id="PF02355">
    <property type="entry name" value="SecD_SecF_C"/>
    <property type="match status" value="1"/>
</dbReference>
<evidence type="ECO:0000256" key="10">
    <source>
        <dbReference type="SAM" id="MobiDB-lite"/>
    </source>
</evidence>
<dbReference type="Gene3D" id="3.30.1360.200">
    <property type="match status" value="1"/>
</dbReference>
<organism evidence="14 15">
    <name type="scientific">Nocardioides turkmenicus</name>
    <dbReference type="NCBI Taxonomy" id="2711220"/>
    <lineage>
        <taxon>Bacteria</taxon>
        <taxon>Bacillati</taxon>
        <taxon>Actinomycetota</taxon>
        <taxon>Actinomycetes</taxon>
        <taxon>Propionibacteriales</taxon>
        <taxon>Nocardioidaceae</taxon>
        <taxon>Nocardioides</taxon>
    </lineage>
</organism>
<dbReference type="EMBL" id="JAALAA010000010">
    <property type="protein sequence ID" value="NGN93836.1"/>
    <property type="molecule type" value="Genomic_DNA"/>
</dbReference>
<feature type="domain" description="Protein translocase subunit SecDF P1" evidence="12">
    <location>
        <begin position="64"/>
        <end position="122"/>
    </location>
</feature>
<evidence type="ECO:0000259" key="12">
    <source>
        <dbReference type="Pfam" id="PF21760"/>
    </source>
</evidence>
<keyword evidence="5 9" id="KW-0653">Protein transport</keyword>
<proteinExistence type="inferred from homology"/>
<keyword evidence="4 9" id="KW-0812">Transmembrane</keyword>
<dbReference type="NCBIfam" id="TIGR01129">
    <property type="entry name" value="secD"/>
    <property type="match status" value="1"/>
</dbReference>
<dbReference type="InterPro" id="IPR048631">
    <property type="entry name" value="SecD_1st"/>
</dbReference>
<evidence type="ECO:0000313" key="15">
    <source>
        <dbReference type="Proteomes" id="UP000483261"/>
    </source>
</evidence>
<name>A0A6M1R1H7_9ACTN</name>
<feature type="transmembrane region" description="Helical" evidence="9">
    <location>
        <begin position="404"/>
        <end position="424"/>
    </location>
</feature>